<keyword evidence="2" id="KW-1185">Reference proteome</keyword>
<dbReference type="EMBL" id="SLUI01000004">
    <property type="protein sequence ID" value="TCL38051.1"/>
    <property type="molecule type" value="Genomic_DNA"/>
</dbReference>
<organism evidence="1 2">
    <name type="scientific">Anaerospora hongkongensis</name>
    <dbReference type="NCBI Taxonomy" id="244830"/>
    <lineage>
        <taxon>Bacteria</taxon>
        <taxon>Bacillati</taxon>
        <taxon>Bacillota</taxon>
        <taxon>Negativicutes</taxon>
        <taxon>Selenomonadales</taxon>
        <taxon>Sporomusaceae</taxon>
        <taxon>Anaerospora</taxon>
    </lineage>
</organism>
<comment type="caution">
    <text evidence="1">The sequence shown here is derived from an EMBL/GenBank/DDBJ whole genome shotgun (WGS) entry which is preliminary data.</text>
</comment>
<accession>A0A4R1PYW3</accession>
<evidence type="ECO:0000313" key="2">
    <source>
        <dbReference type="Proteomes" id="UP000295063"/>
    </source>
</evidence>
<protein>
    <submittedName>
        <fullName evidence="1">Uncharacterized protein</fullName>
    </submittedName>
</protein>
<dbReference type="AlphaFoldDB" id="A0A4R1PYW3"/>
<reference evidence="1 2" key="1">
    <citation type="submission" date="2019-03" db="EMBL/GenBank/DDBJ databases">
        <title>Genomic Encyclopedia of Type Strains, Phase IV (KMG-IV): sequencing the most valuable type-strain genomes for metagenomic binning, comparative biology and taxonomic classification.</title>
        <authorList>
            <person name="Goeker M."/>
        </authorList>
    </citation>
    <scope>NUCLEOTIDE SEQUENCE [LARGE SCALE GENOMIC DNA]</scope>
    <source>
        <strain evidence="1 2">DSM 15969</strain>
    </source>
</reference>
<sequence length="56" mass="6433">MLVCIALDGDAKDTDKNDYENMLGLLRKVKDAAIICKRNNYFVAFYLVFLESTLQK</sequence>
<evidence type="ECO:0000313" key="1">
    <source>
        <dbReference type="EMBL" id="TCL38051.1"/>
    </source>
</evidence>
<gene>
    <name evidence="1" type="ORF">EV210_10417</name>
</gene>
<dbReference type="Proteomes" id="UP000295063">
    <property type="component" value="Unassembled WGS sequence"/>
</dbReference>
<proteinExistence type="predicted"/>
<name>A0A4R1PYW3_9FIRM</name>